<organism evidence="1 2">
    <name type="scientific">Sporolactobacillus inulinus</name>
    <dbReference type="NCBI Taxonomy" id="2078"/>
    <lineage>
        <taxon>Bacteria</taxon>
        <taxon>Bacillati</taxon>
        <taxon>Bacillota</taxon>
        <taxon>Bacilli</taxon>
        <taxon>Bacillales</taxon>
        <taxon>Sporolactobacillaceae</taxon>
        <taxon>Sporolactobacillus</taxon>
    </lineage>
</organism>
<dbReference type="AlphaFoldDB" id="A0A4Y1ZGW5"/>
<evidence type="ECO:0000313" key="1">
    <source>
        <dbReference type="EMBL" id="GAY78436.1"/>
    </source>
</evidence>
<dbReference type="Proteomes" id="UP000319716">
    <property type="component" value="Unassembled WGS sequence"/>
</dbReference>
<dbReference type="EC" id="3.4.16.4" evidence="1"/>
<evidence type="ECO:0000313" key="2">
    <source>
        <dbReference type="Proteomes" id="UP000319716"/>
    </source>
</evidence>
<sequence>MISTASKNDLNLVAVTLNDGDDWKDHQPCLTGHLIILHRLKSLKKVK</sequence>
<comment type="caution">
    <text evidence="1">The sequence shown here is derived from an EMBL/GenBank/DDBJ whole genome shotgun (WGS) entry which is preliminary data.</text>
</comment>
<gene>
    <name evidence="1" type="ORF">NBRC111894_3990</name>
</gene>
<keyword evidence="1" id="KW-0378">Hydrolase</keyword>
<name>A0A4Y1ZGW5_9BACL</name>
<keyword evidence="1" id="KW-0645">Protease</keyword>
<proteinExistence type="predicted"/>
<dbReference type="GO" id="GO:0009002">
    <property type="term" value="F:serine-type D-Ala-D-Ala carboxypeptidase activity"/>
    <property type="evidence" value="ECO:0007669"/>
    <property type="project" value="UniProtKB-EC"/>
</dbReference>
<protein>
    <submittedName>
        <fullName evidence="1">D-alanyl-D-alanine carboxypeptidase</fullName>
        <ecNumber evidence="1">3.4.16.4</ecNumber>
    </submittedName>
</protein>
<reference evidence="1 2" key="1">
    <citation type="submission" date="2017-11" db="EMBL/GenBank/DDBJ databases">
        <title>Draft Genome Sequence of Sporolactobacillus inulinus NBRC 111894 Isolated from Koso, a Japanese Sugar-Vegetable Fermented Beverage.</title>
        <authorList>
            <person name="Chiou T.Y."/>
            <person name="Oshima K."/>
            <person name="Suda W."/>
            <person name="Hattori M."/>
            <person name="Takahashi T."/>
        </authorList>
    </citation>
    <scope>NUCLEOTIDE SEQUENCE [LARGE SCALE GENOMIC DNA]</scope>
    <source>
        <strain evidence="1 2">NBRC111894</strain>
    </source>
</reference>
<keyword evidence="1" id="KW-0121">Carboxypeptidase</keyword>
<accession>A0A4Y1ZGW5</accession>
<dbReference type="EMBL" id="BEXB01000049">
    <property type="protein sequence ID" value="GAY78436.1"/>
    <property type="molecule type" value="Genomic_DNA"/>
</dbReference>